<dbReference type="Proteomes" id="UP000270094">
    <property type="component" value="Unassembled WGS sequence"/>
</dbReference>
<reference evidence="1 2" key="1">
    <citation type="submission" date="2018-11" db="EMBL/GenBank/DDBJ databases">
        <authorList>
            <consortium name="Pathogen Informatics"/>
        </authorList>
    </citation>
    <scope>NUCLEOTIDE SEQUENCE [LARGE SCALE GENOMIC DNA]</scope>
</reference>
<dbReference type="OrthoDB" id="278430at2759"/>
<dbReference type="EMBL" id="UYYB01140819">
    <property type="protein sequence ID" value="VDM85464.1"/>
    <property type="molecule type" value="Genomic_DNA"/>
</dbReference>
<organism evidence="1 2">
    <name type="scientific">Strongylus vulgaris</name>
    <name type="common">Blood worm</name>
    <dbReference type="NCBI Taxonomy" id="40348"/>
    <lineage>
        <taxon>Eukaryota</taxon>
        <taxon>Metazoa</taxon>
        <taxon>Ecdysozoa</taxon>
        <taxon>Nematoda</taxon>
        <taxon>Chromadorea</taxon>
        <taxon>Rhabditida</taxon>
        <taxon>Rhabditina</taxon>
        <taxon>Rhabditomorpha</taxon>
        <taxon>Strongyloidea</taxon>
        <taxon>Strongylidae</taxon>
        <taxon>Strongylus</taxon>
    </lineage>
</organism>
<sequence length="130" mass="14865">MRRSCSFFSNQSKVSTISFPASHLSPREPIDEAVERFNNTSLSDRASQFSYRSTGSNQGMYQSYPQIVPYPVSEEVIYPSYHQQMYMQPTPMLAPASVEIYPPQPTIVMPLQQNPQVQQQVPLMQCQPQE</sequence>
<gene>
    <name evidence="1" type="ORF">SVUK_LOCUS20462</name>
</gene>
<proteinExistence type="predicted"/>
<keyword evidence="2" id="KW-1185">Reference proteome</keyword>
<dbReference type="AlphaFoldDB" id="A0A3P7K2A9"/>
<name>A0A3P7K2A9_STRVU</name>
<feature type="non-terminal residue" evidence="1">
    <location>
        <position position="130"/>
    </location>
</feature>
<accession>A0A3P7K2A9</accession>
<evidence type="ECO:0000313" key="1">
    <source>
        <dbReference type="EMBL" id="VDM85464.1"/>
    </source>
</evidence>
<protein>
    <submittedName>
        <fullName evidence="1">Uncharacterized protein</fullName>
    </submittedName>
</protein>
<evidence type="ECO:0000313" key="2">
    <source>
        <dbReference type="Proteomes" id="UP000270094"/>
    </source>
</evidence>